<dbReference type="Proteomes" id="UP000515153">
    <property type="component" value="Unplaced"/>
</dbReference>
<feature type="compositionally biased region" description="Basic and acidic residues" evidence="4">
    <location>
        <begin position="695"/>
        <end position="705"/>
    </location>
</feature>
<comment type="subcellular location">
    <subcellularLocation>
        <location evidence="1">Nucleus</location>
    </subcellularLocation>
</comment>
<feature type="region of interest" description="Disordered" evidence="4">
    <location>
        <begin position="1"/>
        <end position="26"/>
    </location>
</feature>
<dbReference type="Pfam" id="PF04082">
    <property type="entry name" value="Fungal_trans"/>
    <property type="match status" value="1"/>
</dbReference>
<dbReference type="GO" id="GO:0003677">
    <property type="term" value="F:DNA binding"/>
    <property type="evidence" value="ECO:0007669"/>
    <property type="project" value="InterPro"/>
</dbReference>
<feature type="region of interest" description="Disordered" evidence="4">
    <location>
        <begin position="73"/>
        <end position="110"/>
    </location>
</feature>
<feature type="region of interest" description="Disordered" evidence="4">
    <location>
        <begin position="133"/>
        <end position="170"/>
    </location>
</feature>
<dbReference type="GO" id="GO:0006351">
    <property type="term" value="P:DNA-templated transcription"/>
    <property type="evidence" value="ECO:0007669"/>
    <property type="project" value="InterPro"/>
</dbReference>
<feature type="region of interest" description="Disordered" evidence="4">
    <location>
        <begin position="612"/>
        <end position="640"/>
    </location>
</feature>
<proteinExistence type="predicted"/>
<feature type="compositionally biased region" description="Polar residues" evidence="4">
    <location>
        <begin position="683"/>
        <end position="694"/>
    </location>
</feature>
<feature type="compositionally biased region" description="Polar residues" evidence="4">
    <location>
        <begin position="133"/>
        <end position="146"/>
    </location>
</feature>
<accession>A0A6P8BL64</accession>
<reference evidence="7" key="1">
    <citation type="journal article" date="2019" name="Mol. Biol. Evol.">
        <title>Blast fungal genomes show frequent chromosomal changes, gene gains and losses, and effector gene turnover.</title>
        <authorList>
            <person name="Gomez Luciano L.B."/>
            <person name="Jason Tsai I."/>
            <person name="Chuma I."/>
            <person name="Tosa Y."/>
            <person name="Chen Y.H."/>
            <person name="Li J.Y."/>
            <person name="Li M.Y."/>
            <person name="Jade Lu M.Y."/>
            <person name="Nakayashiki H."/>
            <person name="Li W.H."/>
        </authorList>
    </citation>
    <scope>NUCLEOTIDE SEQUENCE</scope>
    <source>
        <strain evidence="7">NI907</strain>
    </source>
</reference>
<gene>
    <name evidence="7" type="ORF">PgNI_00575</name>
</gene>
<dbReference type="AlphaFoldDB" id="A0A6P8BL64"/>
<evidence type="ECO:0000313" key="6">
    <source>
        <dbReference type="Proteomes" id="UP000515153"/>
    </source>
</evidence>
<feature type="compositionally biased region" description="Polar residues" evidence="4">
    <location>
        <begin position="1"/>
        <end position="25"/>
    </location>
</feature>
<dbReference type="PANTHER" id="PTHR31001">
    <property type="entry name" value="UNCHARACTERIZED TRANSCRIPTIONAL REGULATORY PROTEIN"/>
    <property type="match status" value="1"/>
</dbReference>
<keyword evidence="3" id="KW-0539">Nucleus</keyword>
<dbReference type="GO" id="GO:0005634">
    <property type="term" value="C:nucleus"/>
    <property type="evidence" value="ECO:0007669"/>
    <property type="project" value="UniProtKB-SubCell"/>
</dbReference>
<evidence type="ECO:0000256" key="4">
    <source>
        <dbReference type="SAM" id="MobiDB-lite"/>
    </source>
</evidence>
<sequence>MESGPALTSGTNLQITPGSAHQGQPRNRIRFSCTKCREKKLKCNRETPCDQCTKRNIGETCVYVPYARSKAGLDTPSAAKSSTSQPTHQTSHHPDQAGQAGNAGAGNSGVGTNAALLSRLRHLERLVHVLKAKSSSDVNQSGSNQPVLVEKPNSDEESSGEDGTPGAGPIFGQSRYVEFGNWEAILDEITELTGDLRVSDDNVQLPRTYVGAPVPSGFAEGPVLLMGAWPRASYSDLLSCLPARNVVDQLTSHFFQAKEPAWMMFHIPAFLRQYDEFWKSPEQFTFSWLALLFTMMSHGTLFCLLGDIEAPENLGDPLEIVDKYRSLAAHCLVLDDYTKPDKYKLEALLLYTGIEHFKQPDARRGTSMVSTIACRLAIHMGLHRDPKHFKGMSAFEGEMRRRMWIIVTEVDRHVSYQFGLPCNIQARLCDTEPPRNLHDEDFNESTIELPPSRPETEQTRTLYSIVKARLLAIFAEIFETSHLLPRYSQILELDRRLEEVHDSMPVIFAMRSFRQSIGDSIYLAMQRYWLDLVYQKARCVLHRRVNRFPKSRWACVDAAVRIMRHQYDVHVEMQPGGRLARERLFISSLYTHDFLLANMILCAELSHVMKADSEPPYTPEGSTGSADDRDRRRSRSAPCMPKEDLLEILRTSRDVWQTTRHESSEADRAFKIISRMLTVATGTLFGSSPDSTGSDAREAGERLKSEPPTCPPRFDEDFYGTPGALGQHAGHLEPDSVIRDERGLDPLGGVLPPQQWGPHRLATDYVRDWAVPAQLGATIQHDFEGILYPGADMNWANWDNNLQNKSPDASQMHWNSFHPSNQ</sequence>
<evidence type="ECO:0000313" key="7">
    <source>
        <dbReference type="RefSeq" id="XP_030988033.1"/>
    </source>
</evidence>
<evidence type="ECO:0000256" key="2">
    <source>
        <dbReference type="ARBA" id="ARBA00022723"/>
    </source>
</evidence>
<dbReference type="GO" id="GO:0000981">
    <property type="term" value="F:DNA-binding transcription factor activity, RNA polymerase II-specific"/>
    <property type="evidence" value="ECO:0007669"/>
    <property type="project" value="InterPro"/>
</dbReference>
<evidence type="ECO:0000256" key="1">
    <source>
        <dbReference type="ARBA" id="ARBA00004123"/>
    </source>
</evidence>
<dbReference type="InterPro" id="IPR036864">
    <property type="entry name" value="Zn2-C6_fun-type_DNA-bd_sf"/>
</dbReference>
<dbReference type="CDD" id="cd00067">
    <property type="entry name" value="GAL4"/>
    <property type="match status" value="1"/>
</dbReference>
<dbReference type="KEGG" id="pgri:PgNI_00575"/>
<dbReference type="Pfam" id="PF00172">
    <property type="entry name" value="Zn_clus"/>
    <property type="match status" value="1"/>
</dbReference>
<feature type="domain" description="Zn(2)-C6 fungal-type" evidence="5">
    <location>
        <begin position="32"/>
        <end position="63"/>
    </location>
</feature>
<evidence type="ECO:0000256" key="3">
    <source>
        <dbReference type="ARBA" id="ARBA00023242"/>
    </source>
</evidence>
<dbReference type="InterPro" id="IPR050613">
    <property type="entry name" value="Sec_Metabolite_Reg"/>
</dbReference>
<dbReference type="SMART" id="SM00906">
    <property type="entry name" value="Fungal_trans"/>
    <property type="match status" value="1"/>
</dbReference>
<evidence type="ECO:0000259" key="5">
    <source>
        <dbReference type="PROSITE" id="PS50048"/>
    </source>
</evidence>
<dbReference type="SMART" id="SM00066">
    <property type="entry name" value="GAL4"/>
    <property type="match status" value="1"/>
</dbReference>
<keyword evidence="6" id="KW-1185">Reference proteome</keyword>
<dbReference type="InterPro" id="IPR007219">
    <property type="entry name" value="XnlR_reg_dom"/>
</dbReference>
<reference evidence="7" key="2">
    <citation type="submission" date="2019-10" db="EMBL/GenBank/DDBJ databases">
        <authorList>
            <consortium name="NCBI Genome Project"/>
        </authorList>
    </citation>
    <scope>NUCLEOTIDE SEQUENCE</scope>
    <source>
        <strain evidence="7">NI907</strain>
    </source>
</reference>
<protein>
    <recommendedName>
        <fullName evidence="5">Zn(2)-C6 fungal-type domain-containing protein</fullName>
    </recommendedName>
</protein>
<dbReference type="SUPFAM" id="SSF57701">
    <property type="entry name" value="Zn2/Cys6 DNA-binding domain"/>
    <property type="match status" value="1"/>
</dbReference>
<dbReference type="PROSITE" id="PS00463">
    <property type="entry name" value="ZN2_CY6_FUNGAL_1"/>
    <property type="match status" value="1"/>
</dbReference>
<dbReference type="PANTHER" id="PTHR31001:SF49">
    <property type="entry name" value="ZN(II)2CYS6 TRANSCRIPTION FACTOR (EUROFUNG)"/>
    <property type="match status" value="1"/>
</dbReference>
<reference evidence="7" key="3">
    <citation type="submission" date="2025-08" db="UniProtKB">
        <authorList>
            <consortium name="RefSeq"/>
        </authorList>
    </citation>
    <scope>IDENTIFICATION</scope>
    <source>
        <strain evidence="7">NI907</strain>
    </source>
</reference>
<name>A0A6P8BL64_PYRGI</name>
<dbReference type="GO" id="GO:0008270">
    <property type="term" value="F:zinc ion binding"/>
    <property type="evidence" value="ECO:0007669"/>
    <property type="project" value="InterPro"/>
</dbReference>
<dbReference type="Gene3D" id="4.10.240.10">
    <property type="entry name" value="Zn(2)-C6 fungal-type DNA-binding domain"/>
    <property type="match status" value="1"/>
</dbReference>
<keyword evidence="2" id="KW-0479">Metal-binding</keyword>
<dbReference type="PROSITE" id="PS50048">
    <property type="entry name" value="ZN2_CY6_FUNGAL_2"/>
    <property type="match status" value="1"/>
</dbReference>
<feature type="region of interest" description="Disordered" evidence="4">
    <location>
        <begin position="683"/>
        <end position="730"/>
    </location>
</feature>
<organism evidence="6 7">
    <name type="scientific">Pyricularia grisea</name>
    <name type="common">Crabgrass-specific blast fungus</name>
    <name type="synonym">Magnaporthe grisea</name>
    <dbReference type="NCBI Taxonomy" id="148305"/>
    <lineage>
        <taxon>Eukaryota</taxon>
        <taxon>Fungi</taxon>
        <taxon>Dikarya</taxon>
        <taxon>Ascomycota</taxon>
        <taxon>Pezizomycotina</taxon>
        <taxon>Sordariomycetes</taxon>
        <taxon>Sordariomycetidae</taxon>
        <taxon>Magnaporthales</taxon>
        <taxon>Pyriculariaceae</taxon>
        <taxon>Pyricularia</taxon>
    </lineage>
</organism>
<dbReference type="CDD" id="cd12148">
    <property type="entry name" value="fungal_TF_MHR"/>
    <property type="match status" value="1"/>
</dbReference>
<dbReference type="InterPro" id="IPR001138">
    <property type="entry name" value="Zn2Cys6_DnaBD"/>
</dbReference>
<dbReference type="RefSeq" id="XP_030988033.1">
    <property type="nucleotide sequence ID" value="XM_031120653.1"/>
</dbReference>
<dbReference type="GeneID" id="41955567"/>